<reference evidence="1 2" key="1">
    <citation type="submission" date="2021-06" db="EMBL/GenBank/DDBJ databases">
        <title>Caerostris extrusa draft genome.</title>
        <authorList>
            <person name="Kono N."/>
            <person name="Arakawa K."/>
        </authorList>
    </citation>
    <scope>NUCLEOTIDE SEQUENCE [LARGE SCALE GENOMIC DNA]</scope>
</reference>
<protein>
    <submittedName>
        <fullName evidence="1">Uncharacterized protein</fullName>
    </submittedName>
</protein>
<dbReference type="EMBL" id="BPLR01020401">
    <property type="protein sequence ID" value="GIX78336.1"/>
    <property type="molecule type" value="Genomic_DNA"/>
</dbReference>
<evidence type="ECO:0000313" key="2">
    <source>
        <dbReference type="Proteomes" id="UP001054945"/>
    </source>
</evidence>
<sequence length="112" mass="12682">MRKEYFIRDMYLNCFSLVCVVAPLLKADKIRNMHTTAGVGCHSAGHQLSALSHQKRKLLSVMHQKMHAQSVIDLAIHRADTVMLTSLRPYMQVSSFGIGHKLSCWNMNVITL</sequence>
<organism evidence="1 2">
    <name type="scientific">Caerostris extrusa</name>
    <name type="common">Bark spider</name>
    <name type="synonym">Caerostris bankana</name>
    <dbReference type="NCBI Taxonomy" id="172846"/>
    <lineage>
        <taxon>Eukaryota</taxon>
        <taxon>Metazoa</taxon>
        <taxon>Ecdysozoa</taxon>
        <taxon>Arthropoda</taxon>
        <taxon>Chelicerata</taxon>
        <taxon>Arachnida</taxon>
        <taxon>Araneae</taxon>
        <taxon>Araneomorphae</taxon>
        <taxon>Entelegynae</taxon>
        <taxon>Araneoidea</taxon>
        <taxon>Araneidae</taxon>
        <taxon>Caerostris</taxon>
    </lineage>
</organism>
<accession>A0AAV4N2M3</accession>
<evidence type="ECO:0000313" key="1">
    <source>
        <dbReference type="EMBL" id="GIX78336.1"/>
    </source>
</evidence>
<name>A0AAV4N2M3_CAEEX</name>
<dbReference type="AlphaFoldDB" id="A0AAV4N2M3"/>
<proteinExistence type="predicted"/>
<comment type="caution">
    <text evidence="1">The sequence shown here is derived from an EMBL/GenBank/DDBJ whole genome shotgun (WGS) entry which is preliminary data.</text>
</comment>
<dbReference type="Proteomes" id="UP001054945">
    <property type="component" value="Unassembled WGS sequence"/>
</dbReference>
<keyword evidence="2" id="KW-1185">Reference proteome</keyword>
<gene>
    <name evidence="1" type="ORF">CEXT_727891</name>
</gene>